<evidence type="ECO:0000313" key="5">
    <source>
        <dbReference type="Proteomes" id="UP000689195"/>
    </source>
</evidence>
<dbReference type="PROSITE" id="PS50026">
    <property type="entry name" value="EGF_3"/>
    <property type="match status" value="1"/>
</dbReference>
<reference evidence="4" key="1">
    <citation type="submission" date="2021-01" db="EMBL/GenBank/DDBJ databases">
        <authorList>
            <consortium name="Genoscope - CEA"/>
            <person name="William W."/>
        </authorList>
    </citation>
    <scope>NUCLEOTIDE SEQUENCE</scope>
</reference>
<comment type="caution">
    <text evidence="1">Lacks conserved residue(s) required for the propagation of feature annotation.</text>
</comment>
<feature type="transmembrane region" description="Helical" evidence="2">
    <location>
        <begin position="66"/>
        <end position="88"/>
    </location>
</feature>
<keyword evidence="1" id="KW-0245">EGF-like domain</keyword>
<comment type="caution">
    <text evidence="4">The sequence shown here is derived from an EMBL/GenBank/DDBJ whole genome shotgun (WGS) entry which is preliminary data.</text>
</comment>
<accession>A0A8S1SZU1</accession>
<keyword evidence="5" id="KW-1185">Reference proteome</keyword>
<dbReference type="AlphaFoldDB" id="A0A8S1SZU1"/>
<evidence type="ECO:0000256" key="2">
    <source>
        <dbReference type="SAM" id="Phobius"/>
    </source>
</evidence>
<dbReference type="OrthoDB" id="442731at2759"/>
<keyword evidence="1" id="KW-1015">Disulfide bond</keyword>
<feature type="disulfide bond" evidence="1">
    <location>
        <begin position="40"/>
        <end position="49"/>
    </location>
</feature>
<gene>
    <name evidence="4" type="ORF">PPENT_87.1.T0140332</name>
</gene>
<protein>
    <recommendedName>
        <fullName evidence="3">EGF-like domain-containing protein</fullName>
    </recommendedName>
</protein>
<feature type="disulfide bond" evidence="1">
    <location>
        <begin position="23"/>
        <end position="33"/>
    </location>
</feature>
<dbReference type="EMBL" id="CAJJDO010000014">
    <property type="protein sequence ID" value="CAD8145613.1"/>
    <property type="molecule type" value="Genomic_DNA"/>
</dbReference>
<keyword evidence="2" id="KW-0812">Transmembrane</keyword>
<organism evidence="4 5">
    <name type="scientific">Paramecium pentaurelia</name>
    <dbReference type="NCBI Taxonomy" id="43138"/>
    <lineage>
        <taxon>Eukaryota</taxon>
        <taxon>Sar</taxon>
        <taxon>Alveolata</taxon>
        <taxon>Ciliophora</taxon>
        <taxon>Intramacronucleata</taxon>
        <taxon>Oligohymenophorea</taxon>
        <taxon>Peniculida</taxon>
        <taxon>Parameciidae</taxon>
        <taxon>Paramecium</taxon>
    </lineage>
</organism>
<keyword evidence="2" id="KW-0472">Membrane</keyword>
<keyword evidence="2" id="KW-1133">Transmembrane helix</keyword>
<evidence type="ECO:0000256" key="1">
    <source>
        <dbReference type="PROSITE-ProRule" id="PRU00076"/>
    </source>
</evidence>
<evidence type="ECO:0000259" key="3">
    <source>
        <dbReference type="PROSITE" id="PS50026"/>
    </source>
</evidence>
<evidence type="ECO:0000313" key="4">
    <source>
        <dbReference type="EMBL" id="CAD8145613.1"/>
    </source>
</evidence>
<dbReference type="Proteomes" id="UP000689195">
    <property type="component" value="Unassembled WGS sequence"/>
</dbReference>
<name>A0A8S1SZU1_9CILI</name>
<feature type="domain" description="EGF-like" evidence="3">
    <location>
        <begin position="19"/>
        <end position="50"/>
    </location>
</feature>
<proteinExistence type="predicted"/>
<dbReference type="PROSITE" id="PS00022">
    <property type="entry name" value="EGF_1"/>
    <property type="match status" value="1"/>
</dbReference>
<sequence>MMVPPKVSSKEEDPFQLMLLDECPKRCSEHGVCIENECYCWFGYTGEWCQAEKISDFYLGWTKKQVIQACIISFIVGLIIGYGIVLLMKKRGNNDEFRNMTEVSSQKIDDNEGEVEELII</sequence>
<dbReference type="InterPro" id="IPR000742">
    <property type="entry name" value="EGF"/>
</dbReference>
<dbReference type="Pfam" id="PF23106">
    <property type="entry name" value="EGF_Teneurin"/>
    <property type="match status" value="1"/>
</dbReference>
<dbReference type="PROSITE" id="PS01186">
    <property type="entry name" value="EGF_2"/>
    <property type="match status" value="1"/>
</dbReference>